<dbReference type="SMART" id="SM00368">
    <property type="entry name" value="LRR_RI"/>
    <property type="match status" value="2"/>
</dbReference>
<dbReference type="Gene3D" id="3.80.10.10">
    <property type="entry name" value="Ribonuclease Inhibitor"/>
    <property type="match status" value="1"/>
</dbReference>
<dbReference type="KEGG" id="spar:SPRG_14651"/>
<gene>
    <name evidence="1" type="ORF">SPRG_14651</name>
</gene>
<dbReference type="GeneID" id="24136444"/>
<dbReference type="VEuPathDB" id="FungiDB:SPRG_14651"/>
<dbReference type="RefSeq" id="XP_012209812.1">
    <property type="nucleotide sequence ID" value="XM_012354422.1"/>
</dbReference>
<evidence type="ECO:0000313" key="2">
    <source>
        <dbReference type="Proteomes" id="UP000030745"/>
    </source>
</evidence>
<organism evidence="1 2">
    <name type="scientific">Saprolegnia parasitica (strain CBS 223.65)</name>
    <dbReference type="NCBI Taxonomy" id="695850"/>
    <lineage>
        <taxon>Eukaryota</taxon>
        <taxon>Sar</taxon>
        <taxon>Stramenopiles</taxon>
        <taxon>Oomycota</taxon>
        <taxon>Saprolegniomycetes</taxon>
        <taxon>Saprolegniales</taxon>
        <taxon>Saprolegniaceae</taxon>
        <taxon>Saprolegnia</taxon>
    </lineage>
</organism>
<dbReference type="Proteomes" id="UP000030745">
    <property type="component" value="Unassembled WGS sequence"/>
</dbReference>
<sequence length="453" mass="48969">MTKRVCQRATSPSLPYVVLHGILAMLKDGRDVAAFLAALSDEMLSPELAALRDLGAVVDLADHWPVVNITTMPIEHARLGMAALPAFTGIYIDAGIAAFAWLDATLPPRMPLTLVVDPSVLGLQSAFAYAWGDRVTSVIVKGRLVQPDLIPHLLGRCVNVQTATIQDATTSDTATYMAALPKQHLHTLTTITTAYEALVASPKPLTHIASLTVVESRFGNGATLGLVTKLDRTKVHTIIFDRFEGQGNNGDGGVNRPETSVLDTLALCPALRRLRLVRVHIAPITTTGTWSHLSTVAVRDTTFKTPGDAVKLIQWLSTSRSLKDVNLDCTPLGTAGFVELARALPAWMARGLEVLNLRATHLCDDDAAILVVALASGTNRRPLTVNVRANPFLKASTKLFLAMLGASHNMTLHVGMRRYTDGTRKHMKLHQLVQVQPGVLTSPSRQSSRWHGV</sequence>
<protein>
    <submittedName>
        <fullName evidence="1">Uncharacterized protein</fullName>
    </submittedName>
</protein>
<proteinExistence type="predicted"/>
<evidence type="ECO:0000313" key="1">
    <source>
        <dbReference type="EMBL" id="KDO19468.1"/>
    </source>
</evidence>
<dbReference type="AlphaFoldDB" id="A0A067BML8"/>
<dbReference type="SUPFAM" id="SSF52047">
    <property type="entry name" value="RNI-like"/>
    <property type="match status" value="1"/>
</dbReference>
<name>A0A067BML8_SAPPC</name>
<keyword evidence="2" id="KW-1185">Reference proteome</keyword>
<dbReference type="InterPro" id="IPR032675">
    <property type="entry name" value="LRR_dom_sf"/>
</dbReference>
<dbReference type="EMBL" id="KK583349">
    <property type="protein sequence ID" value="KDO19468.1"/>
    <property type="molecule type" value="Genomic_DNA"/>
</dbReference>
<reference evidence="1 2" key="1">
    <citation type="journal article" date="2013" name="PLoS Genet.">
        <title>Distinctive expansion of potential virulence genes in the genome of the oomycete fish pathogen Saprolegnia parasitica.</title>
        <authorList>
            <person name="Jiang R.H."/>
            <person name="de Bruijn I."/>
            <person name="Haas B.J."/>
            <person name="Belmonte R."/>
            <person name="Lobach L."/>
            <person name="Christie J."/>
            <person name="van den Ackerveken G."/>
            <person name="Bottin A."/>
            <person name="Bulone V."/>
            <person name="Diaz-Moreno S.M."/>
            <person name="Dumas B."/>
            <person name="Fan L."/>
            <person name="Gaulin E."/>
            <person name="Govers F."/>
            <person name="Grenville-Briggs L.J."/>
            <person name="Horner N.R."/>
            <person name="Levin J.Z."/>
            <person name="Mammella M."/>
            <person name="Meijer H.J."/>
            <person name="Morris P."/>
            <person name="Nusbaum C."/>
            <person name="Oome S."/>
            <person name="Phillips A.J."/>
            <person name="van Rooyen D."/>
            <person name="Rzeszutek E."/>
            <person name="Saraiva M."/>
            <person name="Secombes C.J."/>
            <person name="Seidl M.F."/>
            <person name="Snel B."/>
            <person name="Stassen J.H."/>
            <person name="Sykes S."/>
            <person name="Tripathy S."/>
            <person name="van den Berg H."/>
            <person name="Vega-Arreguin J.C."/>
            <person name="Wawra S."/>
            <person name="Young S.K."/>
            <person name="Zeng Q."/>
            <person name="Dieguez-Uribeondo J."/>
            <person name="Russ C."/>
            <person name="Tyler B.M."/>
            <person name="van West P."/>
        </authorList>
    </citation>
    <scope>NUCLEOTIDE SEQUENCE [LARGE SCALE GENOMIC DNA]</scope>
    <source>
        <strain evidence="1 2">CBS 223.65</strain>
    </source>
</reference>
<accession>A0A067BML8</accession>